<dbReference type="PROSITE" id="PS51918">
    <property type="entry name" value="RADICAL_SAM"/>
    <property type="match status" value="1"/>
</dbReference>
<protein>
    <submittedName>
        <fullName evidence="8">Radical SAM domain iron-sulfur cluster-binding oxidoreductase, DUF4008-containing</fullName>
    </submittedName>
</protein>
<dbReference type="RefSeq" id="WP_011340163.1">
    <property type="nucleotide sequence ID" value="NC_007498.2"/>
</dbReference>
<evidence type="ECO:0000256" key="2">
    <source>
        <dbReference type="ARBA" id="ARBA00022691"/>
    </source>
</evidence>
<dbReference type="Pfam" id="PF04055">
    <property type="entry name" value="Radical_SAM"/>
    <property type="match status" value="1"/>
</dbReference>
<comment type="similarity">
    <text evidence="6">Belongs to the radical SAM superfamily. Anaerobic sulfatase-maturating enzyme family.</text>
</comment>
<dbReference type="InterPro" id="IPR023867">
    <property type="entry name" value="Sulphatase_maturase_rSAM"/>
</dbReference>
<dbReference type="PANTHER" id="PTHR43273:SF3">
    <property type="entry name" value="ANAEROBIC SULFATASE-MATURATING ENZYME HOMOLOG ASLB-RELATED"/>
    <property type="match status" value="1"/>
</dbReference>
<comment type="cofactor">
    <cofactor evidence="1">
        <name>[4Fe-4S] cluster</name>
        <dbReference type="ChEBI" id="CHEBI:49883"/>
    </cofactor>
</comment>
<dbReference type="SUPFAM" id="SSF102114">
    <property type="entry name" value="Radical SAM enzymes"/>
    <property type="match status" value="1"/>
</dbReference>
<gene>
    <name evidence="8" type="ordered locus">Pcar_0479</name>
</gene>
<evidence type="ECO:0000259" key="7">
    <source>
        <dbReference type="PROSITE" id="PS51918"/>
    </source>
</evidence>
<dbReference type="EMBL" id="CP000142">
    <property type="protein sequence ID" value="ABA87739.1"/>
    <property type="molecule type" value="Genomic_DNA"/>
</dbReference>
<evidence type="ECO:0000313" key="9">
    <source>
        <dbReference type="Proteomes" id="UP000002534"/>
    </source>
</evidence>
<dbReference type="SFLD" id="SFLDG01384">
    <property type="entry name" value="thioether_bond_formation_requi"/>
    <property type="match status" value="1"/>
</dbReference>
<sequence length="471" mass="53097">MNETKTFDNKASSRGIHFNTGNGPSLLPVSIDHPEYVALLDPDAAFWSLIQKDKLGEALCNESTFMQQFLSRRDEFLEEIDALRFGLKPSAVYFNPTDRCNLNCSYCYIPEDMRSDGKTMTPDELIKALGILKEYFKTTVPEGLKPQIIFHGAEPMMAREAVFAGIDAYLDDFRFGVQTNGTLLDDEAIEFLTSRNIGIGLSLDSHLEEICTRTRKTWEGDSVYAHVVRAMNKLKGYANFNVICTVTQENMDKLVEMVDFFHEHEVPICMLNQVRCTRQGARDIKPLDHEMAKYYLKALDRTYELYQKTGRKLVVANFANVLVSVVAPAARRLMCDISPCGGGRCFFALSASGDMFPCSEFVGVERFKGGNLYTDNIDEVLQTEAFRAVTERVVENIDPCKTCAIRHFCGSPCPAEAHEMNGGQNVPGAFCELYEEQVRYALRLIAEGKEDIYLWEDWDADTTTSIDLTSL</sequence>
<dbReference type="HOGENOM" id="CLU_009273_3_0_7"/>
<dbReference type="SFLD" id="SFLDG01386">
    <property type="entry name" value="main_SPASM_domain-containing"/>
    <property type="match status" value="1"/>
</dbReference>
<keyword evidence="3" id="KW-0479">Metal-binding</keyword>
<dbReference type="SFLD" id="SFLDG01067">
    <property type="entry name" value="SPASM/twitch_domain_containing"/>
    <property type="match status" value="1"/>
</dbReference>
<keyword evidence="4" id="KW-0408">Iron</keyword>
<dbReference type="InterPro" id="IPR007197">
    <property type="entry name" value="rSAM"/>
</dbReference>
<dbReference type="NCBIfam" id="TIGR04163">
    <property type="entry name" value="rSAM_cobopep"/>
    <property type="match status" value="1"/>
</dbReference>
<dbReference type="AlphaFoldDB" id="Q3A7A5"/>
<evidence type="ECO:0000256" key="1">
    <source>
        <dbReference type="ARBA" id="ARBA00001966"/>
    </source>
</evidence>
<dbReference type="SFLD" id="SFLDG01072">
    <property type="entry name" value="dehydrogenase_like"/>
    <property type="match status" value="1"/>
</dbReference>
<dbReference type="GO" id="GO:0016491">
    <property type="term" value="F:oxidoreductase activity"/>
    <property type="evidence" value="ECO:0007669"/>
    <property type="project" value="InterPro"/>
</dbReference>
<dbReference type="InterPro" id="IPR026423">
    <property type="entry name" value="rSAM_cobopep"/>
</dbReference>
<accession>Q3A7A5</accession>
<dbReference type="OrthoDB" id="9782387at2"/>
<dbReference type="InterPro" id="IPR013785">
    <property type="entry name" value="Aldolase_TIM"/>
</dbReference>
<keyword evidence="5" id="KW-0411">Iron-sulfur</keyword>
<dbReference type="GO" id="GO:0051536">
    <property type="term" value="F:iron-sulfur cluster binding"/>
    <property type="evidence" value="ECO:0007669"/>
    <property type="project" value="UniProtKB-KW"/>
</dbReference>
<dbReference type="CDD" id="cd01335">
    <property type="entry name" value="Radical_SAM"/>
    <property type="match status" value="1"/>
</dbReference>
<dbReference type="NCBIfam" id="TIGR04085">
    <property type="entry name" value="rSAM_more_4Fe4S"/>
    <property type="match status" value="1"/>
</dbReference>
<keyword evidence="9" id="KW-1185">Reference proteome</keyword>
<evidence type="ECO:0000256" key="6">
    <source>
        <dbReference type="ARBA" id="ARBA00023601"/>
    </source>
</evidence>
<dbReference type="Gene3D" id="3.20.20.70">
    <property type="entry name" value="Aldolase class I"/>
    <property type="match status" value="1"/>
</dbReference>
<keyword evidence="2" id="KW-0949">S-adenosyl-L-methionine</keyword>
<evidence type="ECO:0000256" key="3">
    <source>
        <dbReference type="ARBA" id="ARBA00022723"/>
    </source>
</evidence>
<dbReference type="InterPro" id="IPR058240">
    <property type="entry name" value="rSAM_sf"/>
</dbReference>
<proteinExistence type="inferred from homology"/>
<dbReference type="Pfam" id="PF13186">
    <property type="entry name" value="SPASM"/>
    <property type="match status" value="1"/>
</dbReference>
<dbReference type="eggNOG" id="COG0641">
    <property type="taxonomic scope" value="Bacteria"/>
</dbReference>
<dbReference type="GO" id="GO:0046872">
    <property type="term" value="F:metal ion binding"/>
    <property type="evidence" value="ECO:0007669"/>
    <property type="project" value="UniProtKB-KW"/>
</dbReference>
<reference evidence="8 9" key="2">
    <citation type="journal article" date="2012" name="BMC Genomics">
        <title>The genome of Pelobacter carbinolicus reveals surprising metabolic capabilities and physiological features.</title>
        <authorList>
            <person name="Aklujkar M."/>
            <person name="Haveman S.A."/>
            <person name="Didonato R.Jr."/>
            <person name="Chertkov O."/>
            <person name="Han C.S."/>
            <person name="Land M.L."/>
            <person name="Brown P."/>
            <person name="Lovley D.R."/>
        </authorList>
    </citation>
    <scope>NUCLEOTIDE SEQUENCE [LARGE SCALE GENOMIC DNA]</scope>
    <source>
        <strain evidence="9">DSM 2380 / NBRC 103641 / GraBd1</strain>
    </source>
</reference>
<dbReference type="KEGG" id="pca:Pcar_0479"/>
<reference evidence="9" key="1">
    <citation type="submission" date="2005-10" db="EMBL/GenBank/DDBJ databases">
        <title>Complete sequence of Pelobacter carbinolicus DSM 2380.</title>
        <authorList>
            <person name="Copeland A."/>
            <person name="Lucas S."/>
            <person name="Lapidus A."/>
            <person name="Barry K."/>
            <person name="Detter J.C."/>
            <person name="Glavina T."/>
            <person name="Hammon N."/>
            <person name="Israni S."/>
            <person name="Pitluck S."/>
            <person name="Chertkov O."/>
            <person name="Schmutz J."/>
            <person name="Larimer F."/>
            <person name="Land M."/>
            <person name="Kyrpides N."/>
            <person name="Ivanova N."/>
            <person name="Richardson P."/>
        </authorList>
    </citation>
    <scope>NUCLEOTIDE SEQUENCE [LARGE SCALE GENOMIC DNA]</scope>
    <source>
        <strain evidence="9">DSM 2380 / NBRC 103641 / GraBd1</strain>
    </source>
</reference>
<name>Q3A7A5_SYNC1</name>
<evidence type="ECO:0000256" key="5">
    <source>
        <dbReference type="ARBA" id="ARBA00023014"/>
    </source>
</evidence>
<evidence type="ECO:0000313" key="8">
    <source>
        <dbReference type="EMBL" id="ABA87739.1"/>
    </source>
</evidence>
<feature type="domain" description="Radical SAM core" evidence="7">
    <location>
        <begin position="86"/>
        <end position="312"/>
    </location>
</feature>
<dbReference type="InterPro" id="IPR023885">
    <property type="entry name" value="4Fe4S-binding_SPASM_dom"/>
</dbReference>
<evidence type="ECO:0000256" key="4">
    <source>
        <dbReference type="ARBA" id="ARBA00023004"/>
    </source>
</evidence>
<dbReference type="SFLD" id="SFLDS00029">
    <property type="entry name" value="Radical_SAM"/>
    <property type="match status" value="1"/>
</dbReference>
<organism evidence="8 9">
    <name type="scientific">Syntrophotalea carbinolica (strain DSM 2380 / NBRC 103641 / GraBd1)</name>
    <name type="common">Pelobacter carbinolicus</name>
    <dbReference type="NCBI Taxonomy" id="338963"/>
    <lineage>
        <taxon>Bacteria</taxon>
        <taxon>Pseudomonadati</taxon>
        <taxon>Thermodesulfobacteriota</taxon>
        <taxon>Desulfuromonadia</taxon>
        <taxon>Desulfuromonadales</taxon>
        <taxon>Syntrophotaleaceae</taxon>
        <taxon>Syntrophotalea</taxon>
    </lineage>
</organism>
<dbReference type="PANTHER" id="PTHR43273">
    <property type="entry name" value="ANAEROBIC SULFATASE-MATURATING ENZYME HOMOLOG ASLB-RELATED"/>
    <property type="match status" value="1"/>
</dbReference>
<dbReference type="Proteomes" id="UP000002534">
    <property type="component" value="Chromosome"/>
</dbReference>